<sequence length="264" mass="28786">MRLPLWDERRIPLWDGEIGQEAPSLTPYLCDREKPKGAVIVCPGGAYAFKAEHEGEPVAKLLGAGGWHAFVLDYRVAPYRAPAALQDVLRAVRLVRHRASQWGIAGKPVAILGFSAGGHLAGCAGMMYDEAQLDAADPVDRVDSRPDGVVLCYPVVSFLKAMHVGSRSNLLGESGGPDLWKQWSLETRVHPAMPPAFIWHTAEDRSVPVQNSLMLGDALAKANVAYELHVFAHGPHGLGATEEALQNTDWMNLCLRWLGRLQAS</sequence>
<name>A0A926HMS6_9FIRM</name>
<dbReference type="Gene3D" id="3.40.50.1820">
    <property type="entry name" value="alpha/beta hydrolase"/>
    <property type="match status" value="1"/>
</dbReference>
<dbReference type="InterPro" id="IPR050300">
    <property type="entry name" value="GDXG_lipolytic_enzyme"/>
</dbReference>
<dbReference type="InterPro" id="IPR029058">
    <property type="entry name" value="AB_hydrolase_fold"/>
</dbReference>
<reference evidence="3" key="1">
    <citation type="submission" date="2020-08" db="EMBL/GenBank/DDBJ databases">
        <title>Genome public.</title>
        <authorList>
            <person name="Liu C."/>
            <person name="Sun Q."/>
        </authorList>
    </citation>
    <scope>NUCLEOTIDE SEQUENCE</scope>
    <source>
        <strain evidence="3">NSJ-44</strain>
    </source>
</reference>
<dbReference type="PANTHER" id="PTHR48081:SF6">
    <property type="entry name" value="PEPTIDASE S9 PROLYL OLIGOPEPTIDASE CATALYTIC DOMAIN-CONTAINING PROTEIN"/>
    <property type="match status" value="1"/>
</dbReference>
<dbReference type="SUPFAM" id="SSF53474">
    <property type="entry name" value="alpha/beta-Hydrolases"/>
    <property type="match status" value="1"/>
</dbReference>
<dbReference type="Pfam" id="PF20434">
    <property type="entry name" value="BD-FAE"/>
    <property type="match status" value="1"/>
</dbReference>
<gene>
    <name evidence="3" type="ORF">H8699_05650</name>
</gene>
<comment type="caution">
    <text evidence="3">The sequence shown here is derived from an EMBL/GenBank/DDBJ whole genome shotgun (WGS) entry which is preliminary data.</text>
</comment>
<evidence type="ECO:0000256" key="1">
    <source>
        <dbReference type="ARBA" id="ARBA00022801"/>
    </source>
</evidence>
<dbReference type="GO" id="GO:0016787">
    <property type="term" value="F:hydrolase activity"/>
    <property type="evidence" value="ECO:0007669"/>
    <property type="project" value="UniProtKB-KW"/>
</dbReference>
<evidence type="ECO:0000313" key="3">
    <source>
        <dbReference type="EMBL" id="MBC8528905.1"/>
    </source>
</evidence>
<evidence type="ECO:0000313" key="4">
    <source>
        <dbReference type="Proteomes" id="UP000654279"/>
    </source>
</evidence>
<dbReference type="PANTHER" id="PTHR48081">
    <property type="entry name" value="AB HYDROLASE SUPERFAMILY PROTEIN C4A8.06C"/>
    <property type="match status" value="1"/>
</dbReference>
<protein>
    <submittedName>
        <fullName evidence="3">Alpha/beta hydrolase</fullName>
    </submittedName>
</protein>
<dbReference type="InterPro" id="IPR049492">
    <property type="entry name" value="BD-FAE-like_dom"/>
</dbReference>
<evidence type="ECO:0000259" key="2">
    <source>
        <dbReference type="Pfam" id="PF20434"/>
    </source>
</evidence>
<accession>A0A926HMS6</accession>
<keyword evidence="4" id="KW-1185">Reference proteome</keyword>
<organism evidence="3 4">
    <name type="scientific">Luoshenia tenuis</name>
    <dbReference type="NCBI Taxonomy" id="2763654"/>
    <lineage>
        <taxon>Bacteria</taxon>
        <taxon>Bacillati</taxon>
        <taxon>Bacillota</taxon>
        <taxon>Clostridia</taxon>
        <taxon>Christensenellales</taxon>
        <taxon>Christensenellaceae</taxon>
        <taxon>Luoshenia</taxon>
    </lineage>
</organism>
<feature type="domain" description="BD-FAE-like" evidence="2">
    <location>
        <begin position="33"/>
        <end position="219"/>
    </location>
</feature>
<proteinExistence type="predicted"/>
<dbReference type="RefSeq" id="WP_249284843.1">
    <property type="nucleotide sequence ID" value="NZ_JACRSO010000002.1"/>
</dbReference>
<keyword evidence="1 3" id="KW-0378">Hydrolase</keyword>
<dbReference type="EMBL" id="JACRSO010000002">
    <property type="protein sequence ID" value="MBC8528905.1"/>
    <property type="molecule type" value="Genomic_DNA"/>
</dbReference>
<dbReference type="AlphaFoldDB" id="A0A926HMS6"/>
<dbReference type="Proteomes" id="UP000654279">
    <property type="component" value="Unassembled WGS sequence"/>
</dbReference>